<feature type="domain" description="HECT" evidence="8">
    <location>
        <begin position="723"/>
        <end position="1049"/>
    </location>
</feature>
<reference evidence="9 10" key="1">
    <citation type="journal article" date="2013" name="Nature">
        <title>Insights into bilaterian evolution from three spiralian genomes.</title>
        <authorList>
            <person name="Simakov O."/>
            <person name="Marletaz F."/>
            <person name="Cho S.J."/>
            <person name="Edsinger-Gonzales E."/>
            <person name="Havlak P."/>
            <person name="Hellsten U."/>
            <person name="Kuo D.H."/>
            <person name="Larsson T."/>
            <person name="Lv J."/>
            <person name="Arendt D."/>
            <person name="Savage R."/>
            <person name="Osoegawa K."/>
            <person name="de Jong P."/>
            <person name="Grimwood J."/>
            <person name="Chapman J.A."/>
            <person name="Shapiro H."/>
            <person name="Aerts A."/>
            <person name="Otillar R.P."/>
            <person name="Terry A.Y."/>
            <person name="Boore J.L."/>
            <person name="Grigoriev I.V."/>
            <person name="Lindberg D.R."/>
            <person name="Seaver E.C."/>
            <person name="Weisblat D.A."/>
            <person name="Putnam N.H."/>
            <person name="Rokhsar D.S."/>
        </authorList>
    </citation>
    <scope>NUCLEOTIDE SEQUENCE [LARGE SCALE GENOMIC DNA]</scope>
</reference>
<feature type="repeat" description="RCC1" evidence="7">
    <location>
        <begin position="55"/>
        <end position="104"/>
    </location>
</feature>
<dbReference type="STRING" id="225164.V4BAU1"/>
<dbReference type="HOGENOM" id="CLU_002173_5_3_1"/>
<dbReference type="Gene3D" id="3.90.1750.10">
    <property type="entry name" value="Hect, E3 ligase catalytic domains"/>
    <property type="match status" value="1"/>
</dbReference>
<evidence type="ECO:0000256" key="4">
    <source>
        <dbReference type="ARBA" id="ARBA00022737"/>
    </source>
</evidence>
<keyword evidence="4" id="KW-0677">Repeat</keyword>
<feature type="repeat" description="RCC1" evidence="7">
    <location>
        <begin position="105"/>
        <end position="158"/>
    </location>
</feature>
<protein>
    <recommendedName>
        <fullName evidence="8">HECT domain-containing protein</fullName>
    </recommendedName>
</protein>
<organism evidence="9 10">
    <name type="scientific">Lottia gigantea</name>
    <name type="common">Giant owl limpet</name>
    <dbReference type="NCBI Taxonomy" id="225164"/>
    <lineage>
        <taxon>Eukaryota</taxon>
        <taxon>Metazoa</taxon>
        <taxon>Spiralia</taxon>
        <taxon>Lophotrochozoa</taxon>
        <taxon>Mollusca</taxon>
        <taxon>Gastropoda</taxon>
        <taxon>Patellogastropoda</taxon>
        <taxon>Lottioidea</taxon>
        <taxon>Lottiidae</taxon>
        <taxon>Lottia</taxon>
    </lineage>
</organism>
<dbReference type="InterPro" id="IPR000408">
    <property type="entry name" value="Reg_chr_condens"/>
</dbReference>
<evidence type="ECO:0000313" key="10">
    <source>
        <dbReference type="Proteomes" id="UP000030746"/>
    </source>
</evidence>
<dbReference type="PROSITE" id="PS00626">
    <property type="entry name" value="RCC1_2"/>
    <property type="match status" value="2"/>
</dbReference>
<dbReference type="CDD" id="cd00078">
    <property type="entry name" value="HECTc"/>
    <property type="match status" value="1"/>
</dbReference>
<dbReference type="SUPFAM" id="SSF50985">
    <property type="entry name" value="RCC1/BLIP-II"/>
    <property type="match status" value="1"/>
</dbReference>
<dbReference type="GeneID" id="20247154"/>
<sequence>MAKILCWGKADSGQLGIGGSDENQCLPIPVTSLPESTIVDISCSDLHTLVAVENGQLYSCGNNDFGQLGHSGQFSRLEHVEKIKSQKVIKVAVGQSHSLVLTAANEVFTWGNNKHGQLGRDGINEEVTKIPKLVKTLAVYSVIQISCGSNHCLVLTSEGLVASWGANNFGQLGCNQTISHRSQPEFINCLKGIPIAQITTGGNHSFVLSKSGAVFGWGRNSFGQLGVNDERDRPFPTLCKSLRYQRIKYLACGEDHTAALTQNGGVFTFGAGSYGQLGHSSVQNEVLPRQVTELMGSDVTQIACGRRHTLAYVTASGRLYAFGLGGTGQLGNGTTSNKTSPCRVSGPFLPPIKNNSMSVDVVDKDSVIIKTIVAGGDSSFIISLDTKVNKQPDDFRIHSSSNQILSLTPSVIQTICQLQSADSPSVELSEEVIKIFSNASCLNCSFLLSDDKHYGSNSKNHGLDLDKAKESFTRLSEATNVYMIQKICNSLEEMIRCLPSSPPDIEALRLYLLLPLCHVFDEPKYYGDLIVPFGHSIISLDKAASKVIDIWWSSFTPASFNRIVYVKWTNYTLSSVLHFYNVGYFRLMNRMDKLYLITSFTFLYNVNEQNGQIIPYHQFYISILKNKVNVKVDYVSWVQRSYHKSQELHYCNYPFLFDAAAKSMLLHTDAMMQMQSAIDEVTRFNFNTLLNRMPIDPINPCLVLYVTRENIVHETLQQLSKHTSADLKKPLKVVFIGEEAVDEGGVRKEFFMLLLREVMDTKYGMFKFYEESGLKWFSPQTFEENDMFHLIGILCGLAIYNFTIINLPFPLALYKKLLKRPVTIEDLNELSPLVARNLQSILDFDGNVEETFGLTFEVSQELFGESSSVELCPGGSKKMVNKENRKEYVDTYIDYVFNTSVENQYGAFSSGFLKVCGSRVLELFHPLELQAMVIGNENYDFGELEKNTEYKNEYHRYHPTIQYFWEVFYDLSLEDKKKFLKFLTGSDRISIFGMESIKMVIQSTNGGDTYLPVAHTCFNLLDLPKYTSKQKLEEKLILAIQHTEGFGIV</sequence>
<feature type="active site" description="Glycyl thioester intermediate" evidence="6">
    <location>
        <position position="1017"/>
    </location>
</feature>
<feature type="repeat" description="RCC1" evidence="7">
    <location>
        <begin position="212"/>
        <end position="263"/>
    </location>
</feature>
<dbReference type="InterPro" id="IPR009091">
    <property type="entry name" value="RCC1/BLIP-II"/>
</dbReference>
<dbReference type="CTD" id="20247154"/>
<dbReference type="OrthoDB" id="8068875at2759"/>
<dbReference type="PRINTS" id="PR00633">
    <property type="entry name" value="RCCNDNSATION"/>
</dbReference>
<dbReference type="SMART" id="SM00119">
    <property type="entry name" value="HECTc"/>
    <property type="match status" value="1"/>
</dbReference>
<name>V4BAU1_LOTGI</name>
<dbReference type="InterPro" id="IPR000569">
    <property type="entry name" value="HECT_dom"/>
</dbReference>
<evidence type="ECO:0000256" key="3">
    <source>
        <dbReference type="ARBA" id="ARBA00022679"/>
    </source>
</evidence>
<keyword evidence="5 6" id="KW-0833">Ubl conjugation pathway</keyword>
<dbReference type="AlphaFoldDB" id="V4BAU1"/>
<evidence type="ECO:0000256" key="6">
    <source>
        <dbReference type="PROSITE-ProRule" id="PRU00104"/>
    </source>
</evidence>
<comment type="subcellular location">
    <subcellularLocation>
        <location evidence="1">Cytoplasm</location>
    </subcellularLocation>
</comment>
<accession>V4BAU1</accession>
<dbReference type="FunFam" id="3.30.2160.10:FF:000004">
    <property type="entry name" value="probable E3 ubiquitin-protein ligase HERC4 isoform X1"/>
    <property type="match status" value="1"/>
</dbReference>
<dbReference type="Pfam" id="PF00632">
    <property type="entry name" value="HECT"/>
    <property type="match status" value="1"/>
</dbReference>
<dbReference type="InterPro" id="IPR035983">
    <property type="entry name" value="Hect_E3_ubiquitin_ligase"/>
</dbReference>
<evidence type="ECO:0000256" key="1">
    <source>
        <dbReference type="ARBA" id="ARBA00004496"/>
    </source>
</evidence>
<dbReference type="InterPro" id="IPR058923">
    <property type="entry name" value="RCC1-like_dom"/>
</dbReference>
<keyword evidence="3" id="KW-0808">Transferase</keyword>
<dbReference type="PROSITE" id="PS50012">
    <property type="entry name" value="RCC1_3"/>
    <property type="match status" value="7"/>
</dbReference>
<dbReference type="Proteomes" id="UP000030746">
    <property type="component" value="Unassembled WGS sequence"/>
</dbReference>
<dbReference type="InterPro" id="IPR051709">
    <property type="entry name" value="Ub-ligase/GTPase-reg"/>
</dbReference>
<keyword evidence="10" id="KW-1185">Reference proteome</keyword>
<evidence type="ECO:0000256" key="7">
    <source>
        <dbReference type="PROSITE-ProRule" id="PRU00235"/>
    </source>
</evidence>
<dbReference type="Pfam" id="PF25390">
    <property type="entry name" value="WD40_RLD"/>
    <property type="match status" value="1"/>
</dbReference>
<evidence type="ECO:0000313" key="9">
    <source>
        <dbReference type="EMBL" id="ESP04646.1"/>
    </source>
</evidence>
<dbReference type="GO" id="GO:0005737">
    <property type="term" value="C:cytoplasm"/>
    <property type="evidence" value="ECO:0007669"/>
    <property type="project" value="UniProtKB-SubCell"/>
</dbReference>
<gene>
    <name evidence="9" type="ORF">LOTGIDRAFT_223779</name>
</gene>
<feature type="repeat" description="RCC1" evidence="7">
    <location>
        <begin position="317"/>
        <end position="385"/>
    </location>
</feature>
<dbReference type="Gene3D" id="3.30.2160.10">
    <property type="entry name" value="Hect, E3 ligase catalytic domain"/>
    <property type="match status" value="1"/>
</dbReference>
<proteinExistence type="predicted"/>
<dbReference type="Gene3D" id="3.30.2410.10">
    <property type="entry name" value="Hect, E3 ligase catalytic domain"/>
    <property type="match status" value="1"/>
</dbReference>
<evidence type="ECO:0000256" key="5">
    <source>
        <dbReference type="ARBA" id="ARBA00022786"/>
    </source>
</evidence>
<dbReference type="EMBL" id="KB199676">
    <property type="protein sequence ID" value="ESP04646.1"/>
    <property type="molecule type" value="Genomic_DNA"/>
</dbReference>
<feature type="repeat" description="RCC1" evidence="7">
    <location>
        <begin position="2"/>
        <end position="54"/>
    </location>
</feature>
<dbReference type="RefSeq" id="XP_009044689.1">
    <property type="nucleotide sequence ID" value="XM_009046441.1"/>
</dbReference>
<dbReference type="PANTHER" id="PTHR45622">
    <property type="entry name" value="UBIQUITIN-PROTEIN LIGASE E3A-RELATED"/>
    <property type="match status" value="1"/>
</dbReference>
<dbReference type="PROSITE" id="PS50237">
    <property type="entry name" value="HECT"/>
    <property type="match status" value="1"/>
</dbReference>
<dbReference type="Gene3D" id="2.130.10.30">
    <property type="entry name" value="Regulator of chromosome condensation 1/beta-lactamase-inhibitor protein II"/>
    <property type="match status" value="2"/>
</dbReference>
<dbReference type="OMA" id="FKSQACW"/>
<feature type="repeat" description="RCC1" evidence="7">
    <location>
        <begin position="264"/>
        <end position="315"/>
    </location>
</feature>
<dbReference type="GO" id="GO:0004842">
    <property type="term" value="F:ubiquitin-protein transferase activity"/>
    <property type="evidence" value="ECO:0007669"/>
    <property type="project" value="InterPro"/>
</dbReference>
<dbReference type="FunFam" id="3.30.2410.10:FF:000003">
    <property type="entry name" value="probable E3 ubiquitin-protein ligase HERC4 isoform X1"/>
    <property type="match status" value="1"/>
</dbReference>
<feature type="repeat" description="RCC1" evidence="7">
    <location>
        <begin position="159"/>
        <end position="211"/>
    </location>
</feature>
<evidence type="ECO:0000256" key="2">
    <source>
        <dbReference type="ARBA" id="ARBA00022490"/>
    </source>
</evidence>
<keyword evidence="2" id="KW-0963">Cytoplasm</keyword>
<dbReference type="SUPFAM" id="SSF56204">
    <property type="entry name" value="Hect, E3 ligase catalytic domain"/>
    <property type="match status" value="1"/>
</dbReference>
<dbReference type="PANTHER" id="PTHR45622:SF76">
    <property type="entry name" value="HECT AND RLD DOMAIN CONTAINING E3 UBIQUITIN LIGASE 4, ISOFORM C"/>
    <property type="match status" value="1"/>
</dbReference>
<evidence type="ECO:0000259" key="8">
    <source>
        <dbReference type="PROSITE" id="PS50237"/>
    </source>
</evidence>
<dbReference type="KEGG" id="lgi:LOTGIDRAFT_223779"/>